<evidence type="ECO:0000256" key="1">
    <source>
        <dbReference type="SAM" id="Phobius"/>
    </source>
</evidence>
<name>A0A934KGY4_9BACT</name>
<comment type="caution">
    <text evidence="2">The sequence shown here is derived from an EMBL/GenBank/DDBJ whole genome shotgun (WGS) entry which is preliminary data.</text>
</comment>
<dbReference type="PANTHER" id="PTHR42867">
    <property type="entry name" value="MEMBRANE PROTEIN-RELATED"/>
    <property type="match status" value="1"/>
</dbReference>
<evidence type="ECO:0000313" key="2">
    <source>
        <dbReference type="EMBL" id="MBJ7610394.1"/>
    </source>
</evidence>
<evidence type="ECO:0000313" key="3">
    <source>
        <dbReference type="Proteomes" id="UP000614410"/>
    </source>
</evidence>
<organism evidence="2 3">
    <name type="scientific">Candidatus Amunia macphersoniae</name>
    <dbReference type="NCBI Taxonomy" id="3127014"/>
    <lineage>
        <taxon>Bacteria</taxon>
        <taxon>Bacillati</taxon>
        <taxon>Candidatus Dormiibacterota</taxon>
        <taxon>Candidatus Dormibacteria</taxon>
        <taxon>Candidatus Aeolococcales</taxon>
        <taxon>Candidatus Aeolococcaceae</taxon>
        <taxon>Candidatus Amunia</taxon>
    </lineage>
</organism>
<dbReference type="InterPro" id="IPR010787">
    <property type="entry name" value="DUF1385"/>
</dbReference>
<keyword evidence="1" id="KW-0472">Membrane</keyword>
<dbReference type="EMBL" id="JAEKNN010000062">
    <property type="protein sequence ID" value="MBJ7610394.1"/>
    <property type="molecule type" value="Genomic_DNA"/>
</dbReference>
<dbReference type="Pfam" id="PF07136">
    <property type="entry name" value="DUF1385"/>
    <property type="match status" value="1"/>
</dbReference>
<feature type="transmembrane region" description="Helical" evidence="1">
    <location>
        <begin position="147"/>
        <end position="168"/>
    </location>
</feature>
<feature type="transmembrane region" description="Helical" evidence="1">
    <location>
        <begin position="241"/>
        <end position="259"/>
    </location>
</feature>
<accession>A0A934KGY4</accession>
<keyword evidence="1" id="KW-0812">Transmembrane</keyword>
<dbReference type="PANTHER" id="PTHR42867:SF1">
    <property type="entry name" value="MEMBRANE PROTEIN-RELATED"/>
    <property type="match status" value="1"/>
</dbReference>
<feature type="transmembrane region" description="Helical" evidence="1">
    <location>
        <begin position="214"/>
        <end position="235"/>
    </location>
</feature>
<keyword evidence="1" id="KW-1133">Transmembrane helix</keyword>
<dbReference type="AlphaFoldDB" id="A0A934KGY4"/>
<gene>
    <name evidence="2" type="ORF">JF887_13325</name>
</gene>
<feature type="transmembrane region" description="Helical" evidence="1">
    <location>
        <begin position="115"/>
        <end position="135"/>
    </location>
</feature>
<reference evidence="2 3" key="1">
    <citation type="submission" date="2020-10" db="EMBL/GenBank/DDBJ databases">
        <title>Ca. Dormibacterota MAGs.</title>
        <authorList>
            <person name="Montgomery K."/>
        </authorList>
    </citation>
    <scope>NUCLEOTIDE SEQUENCE [LARGE SCALE GENOMIC DNA]</scope>
    <source>
        <strain evidence="2">Mitchell_Peninsula_5</strain>
    </source>
</reference>
<proteinExistence type="predicted"/>
<sequence length="323" mass="34453">MRRPGFRDILLTAALSAATAPPQMFFYGGQAVIEGVLMRGRHHYAVAARRPDGTITVRSEMLTSRVYTNPIWARPFLRGVAGLVEMLGLGMRALQWSANVQLGEETQLTAATLRVTIAVSTAFALGLFIGLPLLLASVLHRGGSQRSALGVLIEGVIRAVILLGYLALIGRLASVRRMFEYHGAEHKAINCLETGAAVDVAHVRTSSRLHPRCGTGFLVVVALVSVVVFTPLGVLPIPVRLALQVLLVPVVAGISYEAIRGLARVRHTGFGRAALVPVLATQRLSTREPNDRQIEVAICALDAARAGESTVSEVHDAAATARG</sequence>
<protein>
    <submittedName>
        <fullName evidence="2">DUF1385 domain-containing protein</fullName>
    </submittedName>
</protein>
<dbReference type="Proteomes" id="UP000614410">
    <property type="component" value="Unassembled WGS sequence"/>
</dbReference>